<sequence length="171" mass="19810">MILCRKFKALIDEGRNQIADTMKTLVYNEMPSIFEFVDFENDRFFLDPLLFAYFNRGALKFKIENLLYGYMKKKPISSFVEITSDNDMIYLPELGYYCSGNNKINLSRSVDEPCLLLRNGIDVFRHQHVLLKDRFINSGNHKAVVEVTEATKRHYLNLQEASPILKPGTTG</sequence>
<accession>A0A316A5U1</accession>
<dbReference type="OrthoDB" id="1230778at2"/>
<reference evidence="1 2" key="1">
    <citation type="submission" date="2018-03" db="EMBL/GenBank/DDBJ databases">
        <title>Genomic Encyclopedia of Archaeal and Bacterial Type Strains, Phase II (KMG-II): from individual species to whole genera.</title>
        <authorList>
            <person name="Goeker M."/>
        </authorList>
    </citation>
    <scope>NUCLEOTIDE SEQUENCE [LARGE SCALE GENOMIC DNA]</scope>
    <source>
        <strain evidence="1 2">DSM 100346</strain>
    </source>
</reference>
<dbReference type="AlphaFoldDB" id="A0A316A5U1"/>
<protein>
    <submittedName>
        <fullName evidence="1">Uncharacterized protein</fullName>
    </submittedName>
</protein>
<comment type="caution">
    <text evidence="1">The sequence shown here is derived from an EMBL/GenBank/DDBJ whole genome shotgun (WGS) entry which is preliminary data.</text>
</comment>
<evidence type="ECO:0000313" key="1">
    <source>
        <dbReference type="EMBL" id="PWJ52852.1"/>
    </source>
</evidence>
<dbReference type="Proteomes" id="UP000245880">
    <property type="component" value="Unassembled WGS sequence"/>
</dbReference>
<evidence type="ECO:0000313" key="2">
    <source>
        <dbReference type="Proteomes" id="UP000245880"/>
    </source>
</evidence>
<gene>
    <name evidence="1" type="ORF">CLV98_1316</name>
</gene>
<name>A0A316A5U1_9BACT</name>
<organism evidence="1 2">
    <name type="scientific">Dyadobacter jejuensis</name>
    <dbReference type="NCBI Taxonomy" id="1082580"/>
    <lineage>
        <taxon>Bacteria</taxon>
        <taxon>Pseudomonadati</taxon>
        <taxon>Bacteroidota</taxon>
        <taxon>Cytophagia</taxon>
        <taxon>Cytophagales</taxon>
        <taxon>Spirosomataceae</taxon>
        <taxon>Dyadobacter</taxon>
    </lineage>
</organism>
<dbReference type="EMBL" id="QGDT01000031">
    <property type="protein sequence ID" value="PWJ52852.1"/>
    <property type="molecule type" value="Genomic_DNA"/>
</dbReference>
<keyword evidence="2" id="KW-1185">Reference proteome</keyword>
<dbReference type="RefSeq" id="WP_109678400.1">
    <property type="nucleotide sequence ID" value="NZ_QGDT01000031.1"/>
</dbReference>
<proteinExistence type="predicted"/>